<dbReference type="InterPro" id="IPR003832">
    <property type="entry name" value="DUF212"/>
</dbReference>
<keyword evidence="1" id="KW-0472">Membrane</keyword>
<proteinExistence type="predicted"/>
<evidence type="ECO:0000313" key="2">
    <source>
        <dbReference type="EMBL" id="MBF8435949.1"/>
    </source>
</evidence>
<dbReference type="AlphaFoldDB" id="A0A931AQ19"/>
<dbReference type="PANTHER" id="PTHR31446:SF29">
    <property type="entry name" value="ACID PHOSPHATASE_VANADIUM-DEPENDENT HALOPEROXIDASE-RELATED PROTEIN"/>
    <property type="match status" value="1"/>
</dbReference>
<protein>
    <submittedName>
        <fullName evidence="2">Divergent PAP2 family protein</fullName>
    </submittedName>
</protein>
<dbReference type="Pfam" id="PF02681">
    <property type="entry name" value="DUF212"/>
    <property type="match status" value="1"/>
</dbReference>
<reference evidence="2" key="1">
    <citation type="submission" date="2020-11" db="EMBL/GenBank/DDBJ databases">
        <title>Halonatronomonas betainensis gen. nov., sp. nov. a novel haloalkaliphilic representative of the family Halanaerobiacae capable of betaine degradation.</title>
        <authorList>
            <person name="Boltyanskaya Y."/>
            <person name="Kevbrin V."/>
            <person name="Detkova E."/>
            <person name="Grouzdev D.S."/>
            <person name="Koziaeva V."/>
            <person name="Zhilina T."/>
        </authorList>
    </citation>
    <scope>NUCLEOTIDE SEQUENCE</scope>
    <source>
        <strain evidence="2">Z-7014</strain>
    </source>
</reference>
<feature type="transmembrane region" description="Helical" evidence="1">
    <location>
        <begin position="55"/>
        <end position="74"/>
    </location>
</feature>
<keyword evidence="1" id="KW-1133">Transmembrane helix</keyword>
<evidence type="ECO:0000313" key="3">
    <source>
        <dbReference type="Proteomes" id="UP000621436"/>
    </source>
</evidence>
<keyword evidence="1" id="KW-0812">Transmembrane</keyword>
<feature type="transmembrane region" description="Helical" evidence="1">
    <location>
        <begin position="116"/>
        <end position="138"/>
    </location>
</feature>
<dbReference type="Proteomes" id="UP000621436">
    <property type="component" value="Unassembled WGS sequence"/>
</dbReference>
<sequence length="139" mass="15172">MQPLTAALTALLIAQALKIFTVFPPRFYRIIGSGGMPSSHAAFVTTLTTMIGIEYGINSDLFAIVTVFSLVIIYDAGGVRRAVGEQANVINRLIQDLDLSRLEEEREYIKSELKELVGHTPFEIFAGIILGIIIGFLAS</sequence>
<comment type="caution">
    <text evidence="2">The sequence shown here is derived from an EMBL/GenBank/DDBJ whole genome shotgun (WGS) entry which is preliminary data.</text>
</comment>
<gene>
    <name evidence="2" type="ORF">I0Q91_02550</name>
</gene>
<name>A0A931AQ19_9FIRM</name>
<accession>A0A931AQ19</accession>
<organism evidence="2 3">
    <name type="scientific">Halonatronomonas betaini</name>
    <dbReference type="NCBI Taxonomy" id="2778430"/>
    <lineage>
        <taxon>Bacteria</taxon>
        <taxon>Bacillati</taxon>
        <taxon>Bacillota</taxon>
        <taxon>Clostridia</taxon>
        <taxon>Halanaerobiales</taxon>
        <taxon>Halarsenatibacteraceae</taxon>
        <taxon>Halonatronomonas</taxon>
    </lineage>
</organism>
<dbReference type="PANTHER" id="PTHR31446">
    <property type="entry name" value="ACID PHOSPHATASE/VANADIUM-DEPENDENT HALOPEROXIDASE-RELATED PROTEIN"/>
    <property type="match status" value="1"/>
</dbReference>
<dbReference type="EMBL" id="JADPIE010000001">
    <property type="protein sequence ID" value="MBF8435949.1"/>
    <property type="molecule type" value="Genomic_DNA"/>
</dbReference>
<evidence type="ECO:0000256" key="1">
    <source>
        <dbReference type="SAM" id="Phobius"/>
    </source>
</evidence>
<keyword evidence="3" id="KW-1185">Reference proteome</keyword>
<dbReference type="RefSeq" id="WP_270452682.1">
    <property type="nucleotide sequence ID" value="NZ_JADPIE010000001.1"/>
</dbReference>